<proteinExistence type="predicted"/>
<feature type="region of interest" description="Disordered" evidence="1">
    <location>
        <begin position="1"/>
        <end position="26"/>
    </location>
</feature>
<evidence type="ECO:0000313" key="2">
    <source>
        <dbReference type="EMBL" id="CAA9489434.1"/>
    </source>
</evidence>
<name>A0A6J4S4Q3_9SPHN</name>
<feature type="compositionally biased region" description="Low complexity" evidence="1">
    <location>
        <begin position="45"/>
        <end position="68"/>
    </location>
</feature>
<dbReference type="EMBL" id="CADCVZ010000002">
    <property type="protein sequence ID" value="CAA9489434.1"/>
    <property type="molecule type" value="Genomic_DNA"/>
</dbReference>
<protein>
    <submittedName>
        <fullName evidence="2">Uncharacterized protein</fullName>
    </submittedName>
</protein>
<feature type="region of interest" description="Disordered" evidence="1">
    <location>
        <begin position="40"/>
        <end position="105"/>
    </location>
</feature>
<sequence length="105" mass="10725">GAGNTEEFRADPAGGAAGAGAGDHRHLRRACGGRAQWVAGARWIPSRPGAAEARARAAGSAARPVEAPFGPARSAQGRSRHGRRAGPPRPRLDPPRRGNRPAGGL</sequence>
<evidence type="ECO:0000256" key="1">
    <source>
        <dbReference type="SAM" id="MobiDB-lite"/>
    </source>
</evidence>
<feature type="non-terminal residue" evidence="2">
    <location>
        <position position="105"/>
    </location>
</feature>
<feature type="non-terminal residue" evidence="2">
    <location>
        <position position="1"/>
    </location>
</feature>
<dbReference type="AlphaFoldDB" id="A0A6J4S4Q3"/>
<feature type="compositionally biased region" description="Basic and acidic residues" evidence="1">
    <location>
        <begin position="1"/>
        <end position="10"/>
    </location>
</feature>
<organism evidence="2">
    <name type="scientific">uncultured Sphingomonas sp</name>
    <dbReference type="NCBI Taxonomy" id="158754"/>
    <lineage>
        <taxon>Bacteria</taxon>
        <taxon>Pseudomonadati</taxon>
        <taxon>Pseudomonadota</taxon>
        <taxon>Alphaproteobacteria</taxon>
        <taxon>Sphingomonadales</taxon>
        <taxon>Sphingomonadaceae</taxon>
        <taxon>Sphingomonas</taxon>
        <taxon>environmental samples</taxon>
    </lineage>
</organism>
<accession>A0A6J4S4Q3</accession>
<reference evidence="2" key="1">
    <citation type="submission" date="2020-02" db="EMBL/GenBank/DDBJ databases">
        <authorList>
            <person name="Meier V. D."/>
        </authorList>
    </citation>
    <scope>NUCLEOTIDE SEQUENCE</scope>
    <source>
        <strain evidence="2">AVDCRST_MAG09</strain>
    </source>
</reference>
<gene>
    <name evidence="2" type="ORF">AVDCRST_MAG09-64</name>
</gene>